<accession>A0ABN8E897</accession>
<evidence type="ECO:0000259" key="7">
    <source>
        <dbReference type="PROSITE" id="PS50109"/>
    </source>
</evidence>
<dbReference type="PROSITE" id="PS50109">
    <property type="entry name" value="HIS_KIN"/>
    <property type="match status" value="1"/>
</dbReference>
<dbReference type="Proteomes" id="UP000838748">
    <property type="component" value="Unassembled WGS sequence"/>
</dbReference>
<feature type="transmembrane region" description="Helical" evidence="6">
    <location>
        <begin position="251"/>
        <end position="274"/>
    </location>
</feature>
<dbReference type="PRINTS" id="PR00344">
    <property type="entry name" value="BCTRLSENSOR"/>
</dbReference>
<dbReference type="SMART" id="SM00387">
    <property type="entry name" value="HATPase_c"/>
    <property type="match status" value="1"/>
</dbReference>
<dbReference type="EMBL" id="CAKLDM010000002">
    <property type="protein sequence ID" value="CAH0540419.1"/>
    <property type="molecule type" value="Genomic_DNA"/>
</dbReference>
<feature type="transmembrane region" description="Helical" evidence="6">
    <location>
        <begin position="86"/>
        <end position="107"/>
    </location>
</feature>
<dbReference type="Pfam" id="PF02518">
    <property type="entry name" value="HATPase_c"/>
    <property type="match status" value="1"/>
</dbReference>
<gene>
    <name evidence="9" type="primary">luxN</name>
    <name evidence="9" type="ORF">VMF7928_02845</name>
</gene>
<keyword evidence="10" id="KW-1185">Reference proteome</keyword>
<evidence type="ECO:0000256" key="5">
    <source>
        <dbReference type="PROSITE-ProRule" id="PRU00169"/>
    </source>
</evidence>
<dbReference type="InterPro" id="IPR003661">
    <property type="entry name" value="HisK_dim/P_dom"/>
</dbReference>
<keyword evidence="9" id="KW-0418">Kinase</keyword>
<evidence type="ECO:0000256" key="3">
    <source>
        <dbReference type="ARBA" id="ARBA00022553"/>
    </source>
</evidence>
<dbReference type="InterPro" id="IPR036890">
    <property type="entry name" value="HATPase_C_sf"/>
</dbReference>
<evidence type="ECO:0000313" key="9">
    <source>
        <dbReference type="EMBL" id="CAH0540419.1"/>
    </source>
</evidence>
<feature type="domain" description="Histidine kinase" evidence="7">
    <location>
        <begin position="469"/>
        <end position="684"/>
    </location>
</feature>
<evidence type="ECO:0000256" key="2">
    <source>
        <dbReference type="ARBA" id="ARBA00012438"/>
    </source>
</evidence>
<dbReference type="CDD" id="cd17546">
    <property type="entry name" value="REC_hyHK_CKI1_RcsC-like"/>
    <property type="match status" value="1"/>
</dbReference>
<comment type="catalytic activity">
    <reaction evidence="1">
        <text>ATP + protein L-histidine = ADP + protein N-phospho-L-histidine.</text>
        <dbReference type="EC" id="2.7.13.3"/>
    </reaction>
</comment>
<feature type="transmembrane region" description="Helical" evidence="6">
    <location>
        <begin position="47"/>
        <end position="66"/>
    </location>
</feature>
<organism evidence="9 10">
    <name type="scientific">Vibrio marisflavi CECT 7928</name>
    <dbReference type="NCBI Taxonomy" id="634439"/>
    <lineage>
        <taxon>Bacteria</taxon>
        <taxon>Pseudomonadati</taxon>
        <taxon>Pseudomonadota</taxon>
        <taxon>Gammaproteobacteria</taxon>
        <taxon>Vibrionales</taxon>
        <taxon>Vibrionaceae</taxon>
        <taxon>Vibrio</taxon>
    </lineage>
</organism>
<evidence type="ECO:0000313" key="10">
    <source>
        <dbReference type="Proteomes" id="UP000838748"/>
    </source>
</evidence>
<comment type="caution">
    <text evidence="9">The sequence shown here is derived from an EMBL/GenBank/DDBJ whole genome shotgun (WGS) entry which is preliminary data.</text>
</comment>
<feature type="modified residue" description="4-aspartylphosphate" evidence="5">
    <location>
        <position position="779"/>
    </location>
</feature>
<dbReference type="Gene3D" id="1.10.287.130">
    <property type="match status" value="1"/>
</dbReference>
<protein>
    <recommendedName>
        <fullName evidence="2">histidine kinase</fullName>
        <ecNumber evidence="2">2.7.13.3</ecNumber>
    </recommendedName>
</protein>
<dbReference type="Gene3D" id="3.30.565.10">
    <property type="entry name" value="Histidine kinase-like ATPase, C-terminal domain"/>
    <property type="match status" value="1"/>
</dbReference>
<feature type="transmembrane region" description="Helical" evidence="6">
    <location>
        <begin position="224"/>
        <end position="242"/>
    </location>
</feature>
<dbReference type="Gene3D" id="3.40.50.2300">
    <property type="match status" value="1"/>
</dbReference>
<dbReference type="PANTHER" id="PTHR43547:SF2">
    <property type="entry name" value="HYBRID SIGNAL TRANSDUCTION HISTIDINE KINASE C"/>
    <property type="match status" value="1"/>
</dbReference>
<evidence type="ECO:0000256" key="4">
    <source>
        <dbReference type="ARBA" id="ARBA00022801"/>
    </source>
</evidence>
<name>A0ABN8E897_9VIBR</name>
<dbReference type="InterPro" id="IPR003594">
    <property type="entry name" value="HATPase_dom"/>
</dbReference>
<dbReference type="SMART" id="SM00448">
    <property type="entry name" value="REC"/>
    <property type="match status" value="1"/>
</dbReference>
<dbReference type="PROSITE" id="PS50110">
    <property type="entry name" value="RESPONSE_REGULATORY"/>
    <property type="match status" value="1"/>
</dbReference>
<reference evidence="9" key="1">
    <citation type="submission" date="2021-11" db="EMBL/GenBank/DDBJ databases">
        <authorList>
            <person name="Rodrigo-Torres L."/>
            <person name="Arahal R. D."/>
            <person name="Lucena T."/>
        </authorList>
    </citation>
    <scope>NUCLEOTIDE SEQUENCE</scope>
    <source>
        <strain evidence="9">CECT 7928</strain>
    </source>
</reference>
<dbReference type="CDD" id="cd00082">
    <property type="entry name" value="HisKA"/>
    <property type="match status" value="1"/>
</dbReference>
<proteinExistence type="predicted"/>
<evidence type="ECO:0000256" key="6">
    <source>
        <dbReference type="SAM" id="Phobius"/>
    </source>
</evidence>
<keyword evidence="3 5" id="KW-0597">Phosphoprotein</keyword>
<dbReference type="InterPro" id="IPR011006">
    <property type="entry name" value="CheY-like_superfamily"/>
</dbReference>
<keyword evidence="6" id="KW-0472">Membrane</keyword>
<evidence type="ECO:0000256" key="1">
    <source>
        <dbReference type="ARBA" id="ARBA00000085"/>
    </source>
</evidence>
<dbReference type="SUPFAM" id="SSF55874">
    <property type="entry name" value="ATPase domain of HSP90 chaperone/DNA topoisomerase II/histidine kinase"/>
    <property type="match status" value="1"/>
</dbReference>
<dbReference type="InterPro" id="IPR001789">
    <property type="entry name" value="Sig_transdc_resp-reg_receiver"/>
</dbReference>
<dbReference type="Pfam" id="PF00072">
    <property type="entry name" value="Response_reg"/>
    <property type="match status" value="1"/>
</dbReference>
<feature type="transmembrane region" description="Helical" evidence="6">
    <location>
        <begin position="14"/>
        <end position="35"/>
    </location>
</feature>
<keyword evidence="4" id="KW-0378">Hydrolase</keyword>
<keyword evidence="6" id="KW-1133">Transmembrane helix</keyword>
<evidence type="ECO:0000259" key="8">
    <source>
        <dbReference type="PROSITE" id="PS50110"/>
    </source>
</evidence>
<dbReference type="EC" id="2.7.13.3" evidence="2"/>
<dbReference type="SUPFAM" id="SSF52172">
    <property type="entry name" value="CheY-like"/>
    <property type="match status" value="1"/>
</dbReference>
<feature type="domain" description="Response regulatory" evidence="8">
    <location>
        <begin position="730"/>
        <end position="843"/>
    </location>
</feature>
<feature type="transmembrane region" description="Helical" evidence="6">
    <location>
        <begin position="114"/>
        <end position="131"/>
    </location>
</feature>
<sequence length="860" mass="96193">MHNVIFGTNLPPQALTLTLVGFAILVWLVCYIFSLRQMQSTVLNTYHFPYICYSVCITLWIFSNAYFQTGLLVSLGEPTAVTMAKIANISSFFAFAFAYYFSCGLLASQTRSKINLIQILILAASSIYTLYVNTVHSDTIKGVTISGAGQFDIIFGPQTPYFFGLVFAIILLTLFNLLRCRKYHSKLNLAKNNYMVMGIFIFMTSTAVIHIGFAYFLNNFSYTWLPPAFSISEILFVGYALVTSRFYSSKYIVYSGLTVLISGVVLAILLIPLALVMNSYFELFSVATVCILTGISWRYVHSFFKRCTAKLLYGSTTTPVEKIRALENDFQHSTRYALEKLGNLLNLPSGKLRLITNKVDDPTYSQFLSQQKSVLIVDEIENAIQFTDSKANEQLKELKMKMRSDETALILPLYDENSGISHLLVSPHKIDGGLFSREEVRALQKVIDKVQGYINADRKVSQSQALANTIAHEMRNPLTQAQLQFEELKEMVKNRAPTPDILSDIEKGSAAIQRGRQLIDIILREVSDSSLTKEPAVDYSIRKVIEQAINRYGFESSSIQQRVIFGKSPDFVAKLNDTLFHFVLFNLLRNAIYYFDSYPDSQIHISTKQGEHENCVVFRDNGPGIDPNVLPKVFEDFFTHDKNGGSGLGLGYCQRVMQAFGGRITCESELGSFTEFKLYLPVVTNSSVTLNDNNNLDRSNSIEGSFASTTLSTFDENQQSVLEVDFSSKTILVVDDKEVQRALVKLYLEQLGCKVIQANNGLTAVSVFRSNPVDVVLMDIQMPVMNGFQACEQIHEISPTTPVIALSGECGVEDLAKIQQVMNARLEKPTSKIALEEMLVDLFSQSAKQTVPVTSGTDYA</sequence>
<keyword evidence="9" id="KW-0808">Transferase</keyword>
<feature type="transmembrane region" description="Helical" evidence="6">
    <location>
        <begin position="199"/>
        <end position="218"/>
    </location>
</feature>
<dbReference type="InterPro" id="IPR004358">
    <property type="entry name" value="Sig_transdc_His_kin-like_C"/>
</dbReference>
<keyword evidence="6" id="KW-0812">Transmembrane</keyword>
<dbReference type="GO" id="GO:0004673">
    <property type="term" value="F:protein histidine kinase activity"/>
    <property type="evidence" value="ECO:0007669"/>
    <property type="project" value="UniProtKB-EC"/>
</dbReference>
<dbReference type="PANTHER" id="PTHR43547">
    <property type="entry name" value="TWO-COMPONENT HISTIDINE KINASE"/>
    <property type="match status" value="1"/>
</dbReference>
<feature type="transmembrane region" description="Helical" evidence="6">
    <location>
        <begin position="161"/>
        <end position="178"/>
    </location>
</feature>
<dbReference type="InterPro" id="IPR005467">
    <property type="entry name" value="His_kinase_dom"/>
</dbReference>